<feature type="active site" description="Proton donor" evidence="18">
    <location>
        <position position="125"/>
    </location>
</feature>
<keyword evidence="6" id="KW-0808">Transferase</keyword>
<reference evidence="23 24" key="1">
    <citation type="submission" date="2015-09" db="EMBL/GenBank/DDBJ databases">
        <title>Draft genome of a European isolate of the apple canker pathogen Neonectria ditissima.</title>
        <authorList>
            <person name="Gomez-Cortecero A."/>
            <person name="Harrison R.J."/>
            <person name="Armitage A.D."/>
        </authorList>
    </citation>
    <scope>NUCLEOTIDE SEQUENCE [LARGE SCALE GENOMIC DNA]</scope>
    <source>
        <strain evidence="23 24">R09/05</strain>
    </source>
</reference>
<dbReference type="PANTHER" id="PTHR10963">
    <property type="entry name" value="GLYCOSYL HYDROLASE-RELATED"/>
    <property type="match status" value="1"/>
</dbReference>
<dbReference type="PANTHER" id="PTHR10963:SF68">
    <property type="entry name" value="GLYCOSIDASE CRH1-RELATED"/>
    <property type="match status" value="1"/>
</dbReference>
<sequence>MLKNYPLALAAALLTGAAAQTYSDCNPTNETNCDSDTALSSSTYSVDFTAGADTDNWESVGSGDVDYTDNGAEFTITSQGDAPTIQTQWYIFFGRVEVHMKAASGTGIVSCSVLLSDDLDEIDWEWLGGSADEVQTNYFGKGDSSSTDRDTTVAVTDTQATSHNYTVYWTESSCVWYVDGTAVRTLTYDDADSGAQYPQTPMRVKLGIWAGGDSTNSEGTIEWAGGDTDYDDGPFTMTVESVEVTNFNTGASYTYGDQTGDYSSIVVNESDDDDSDSSSSSESSTKTSTSKTSTSKTTISKTTSVSGSSSATTVSIATDSSAAIESPSNSSDTTPTSSGVAVVTSTAESLGSGISPSTWIISSAIIIAILGHL</sequence>
<dbReference type="STRING" id="78410.A0A0P7API7"/>
<evidence type="ECO:0000256" key="10">
    <source>
        <dbReference type="ARBA" id="ARBA00023157"/>
    </source>
</evidence>
<dbReference type="InterPro" id="IPR013320">
    <property type="entry name" value="ConA-like_dom_sf"/>
</dbReference>
<evidence type="ECO:0000256" key="17">
    <source>
        <dbReference type="PIRNR" id="PIRNR037299"/>
    </source>
</evidence>
<protein>
    <recommendedName>
        <fullName evidence="17">Crh-like protein</fullName>
        <ecNumber evidence="17">3.2.-.-</ecNumber>
    </recommendedName>
</protein>
<comment type="catalytic activity">
    <reaction evidence="1">
        <text>Random endo-hydrolysis of N-acetyl-beta-D-glucosaminide (1-&gt;4)-beta-linkages in chitin and chitodextrins.</text>
        <dbReference type="EC" id="3.2.1.14"/>
    </reaction>
</comment>
<evidence type="ECO:0000256" key="1">
    <source>
        <dbReference type="ARBA" id="ARBA00000822"/>
    </source>
</evidence>
<name>A0A0P7API7_9HYPO</name>
<keyword evidence="4" id="KW-0336">GPI-anchor</keyword>
<dbReference type="Gene3D" id="2.60.120.200">
    <property type="match status" value="1"/>
</dbReference>
<evidence type="ECO:0000256" key="9">
    <source>
        <dbReference type="ARBA" id="ARBA00023136"/>
    </source>
</evidence>
<feature type="domain" description="GH16" evidence="22">
    <location>
        <begin position="21"/>
        <end position="232"/>
    </location>
</feature>
<dbReference type="GO" id="GO:0098552">
    <property type="term" value="C:side of membrane"/>
    <property type="evidence" value="ECO:0007669"/>
    <property type="project" value="UniProtKB-KW"/>
</dbReference>
<feature type="region of interest" description="Disordered" evidence="20">
    <location>
        <begin position="319"/>
        <end position="338"/>
    </location>
</feature>
<evidence type="ECO:0000256" key="19">
    <source>
        <dbReference type="PIRSR" id="PIRSR037299-2"/>
    </source>
</evidence>
<dbReference type="FunFam" id="2.60.120.200:FF:000152">
    <property type="entry name" value="Cell wall glucanase"/>
    <property type="match status" value="1"/>
</dbReference>
<keyword evidence="14" id="KW-0961">Cell wall biogenesis/degradation</keyword>
<keyword evidence="11" id="KW-0325">Glycoprotein</keyword>
<dbReference type="CDD" id="cd02183">
    <property type="entry name" value="GH16_fungal_CRH1_transglycosylase"/>
    <property type="match status" value="1"/>
</dbReference>
<dbReference type="Pfam" id="PF00722">
    <property type="entry name" value="Glyco_hydro_16"/>
    <property type="match status" value="1"/>
</dbReference>
<dbReference type="InterPro" id="IPR050546">
    <property type="entry name" value="Glycosyl_Hydrlase_16"/>
</dbReference>
<evidence type="ECO:0000256" key="3">
    <source>
        <dbReference type="ARBA" id="ARBA00004589"/>
    </source>
</evidence>
<comment type="subcellular location">
    <subcellularLocation>
        <location evidence="2">Cell envelope</location>
    </subcellularLocation>
    <subcellularLocation>
        <location evidence="3">Membrane</location>
        <topology evidence="3">Lipid-anchor</topology>
        <topology evidence="3">GPI-anchor</topology>
    </subcellularLocation>
</comment>
<comment type="similarity">
    <text evidence="15">Belongs to the glycosyl hydrolase 16 family. CRH1 subfamily.</text>
</comment>
<dbReference type="SUPFAM" id="SSF49899">
    <property type="entry name" value="Concanavalin A-like lectins/glucanases"/>
    <property type="match status" value="1"/>
</dbReference>
<evidence type="ECO:0000256" key="7">
    <source>
        <dbReference type="ARBA" id="ARBA00022729"/>
    </source>
</evidence>
<gene>
    <name evidence="23" type="ORF">AK830_g6807</name>
</gene>
<evidence type="ECO:0000256" key="11">
    <source>
        <dbReference type="ARBA" id="ARBA00023180"/>
    </source>
</evidence>
<keyword evidence="10 19" id="KW-1015">Disulfide bond</keyword>
<dbReference type="PROSITE" id="PS51762">
    <property type="entry name" value="GH16_2"/>
    <property type="match status" value="1"/>
</dbReference>
<evidence type="ECO:0000256" key="8">
    <source>
        <dbReference type="ARBA" id="ARBA00022801"/>
    </source>
</evidence>
<keyword evidence="8 17" id="KW-0378">Hydrolase</keyword>
<organism evidence="23 24">
    <name type="scientific">Neonectria ditissima</name>
    <dbReference type="NCBI Taxonomy" id="78410"/>
    <lineage>
        <taxon>Eukaryota</taxon>
        <taxon>Fungi</taxon>
        <taxon>Dikarya</taxon>
        <taxon>Ascomycota</taxon>
        <taxon>Pezizomycotina</taxon>
        <taxon>Sordariomycetes</taxon>
        <taxon>Hypocreomycetidae</taxon>
        <taxon>Hypocreales</taxon>
        <taxon>Nectriaceae</taxon>
        <taxon>Neonectria</taxon>
    </lineage>
</organism>
<dbReference type="OrthoDB" id="4781at2759"/>
<evidence type="ECO:0000256" key="16">
    <source>
        <dbReference type="ARBA" id="ARBA00093308"/>
    </source>
</evidence>
<keyword evidence="13" id="KW-0326">Glycosidase</keyword>
<dbReference type="GO" id="GO:0031505">
    <property type="term" value="P:fungal-type cell wall organization"/>
    <property type="evidence" value="ECO:0007669"/>
    <property type="project" value="TreeGrafter"/>
</dbReference>
<evidence type="ECO:0000256" key="2">
    <source>
        <dbReference type="ARBA" id="ARBA00004196"/>
    </source>
</evidence>
<evidence type="ECO:0000256" key="12">
    <source>
        <dbReference type="ARBA" id="ARBA00023288"/>
    </source>
</evidence>
<evidence type="ECO:0000256" key="20">
    <source>
        <dbReference type="SAM" id="MobiDB-lite"/>
    </source>
</evidence>
<feature type="active site" description="Nucleophile" evidence="18">
    <location>
        <position position="121"/>
    </location>
</feature>
<proteinExistence type="inferred from homology"/>
<accession>A0A0P7API7</accession>
<feature type="region of interest" description="Disordered" evidence="20">
    <location>
        <begin position="262"/>
        <end position="312"/>
    </location>
</feature>
<dbReference type="AlphaFoldDB" id="A0A0P7API7"/>
<dbReference type="GO" id="GO:0016757">
    <property type="term" value="F:glycosyltransferase activity"/>
    <property type="evidence" value="ECO:0007669"/>
    <property type="project" value="UniProtKB-KW"/>
</dbReference>
<dbReference type="InterPro" id="IPR000757">
    <property type="entry name" value="Beta-glucanase-like"/>
</dbReference>
<dbReference type="EC" id="3.2.-.-" evidence="17"/>
<dbReference type="GO" id="GO:0005975">
    <property type="term" value="P:carbohydrate metabolic process"/>
    <property type="evidence" value="ECO:0007669"/>
    <property type="project" value="InterPro"/>
</dbReference>
<feature type="compositionally biased region" description="Low complexity" evidence="20">
    <location>
        <begin position="277"/>
        <end position="312"/>
    </location>
</feature>
<evidence type="ECO:0000259" key="22">
    <source>
        <dbReference type="PROSITE" id="PS51762"/>
    </source>
</evidence>
<dbReference type="InterPro" id="IPR017168">
    <property type="entry name" value="CHR-like"/>
</dbReference>
<evidence type="ECO:0000313" key="24">
    <source>
        <dbReference type="Proteomes" id="UP000050424"/>
    </source>
</evidence>
<evidence type="ECO:0000256" key="5">
    <source>
        <dbReference type="ARBA" id="ARBA00022676"/>
    </source>
</evidence>
<evidence type="ECO:0000256" key="14">
    <source>
        <dbReference type="ARBA" id="ARBA00023316"/>
    </source>
</evidence>
<evidence type="ECO:0000256" key="6">
    <source>
        <dbReference type="ARBA" id="ARBA00022679"/>
    </source>
</evidence>
<evidence type="ECO:0000256" key="21">
    <source>
        <dbReference type="SAM" id="SignalP"/>
    </source>
</evidence>
<evidence type="ECO:0000313" key="23">
    <source>
        <dbReference type="EMBL" id="KPM39744.1"/>
    </source>
</evidence>
<comment type="function">
    <text evidence="16">Dual chitinase/transglycosylase that plays a role in cell wall architecture. Chitinase and transglycosylase activities are coupled. Required for the polysaccharide cross-linking at the septa and the cell wall. More specifically, transfers chitin to 1,6-beta-glucan in the cell wall.</text>
</comment>
<dbReference type="EMBL" id="LKCW01000099">
    <property type="protein sequence ID" value="KPM39744.1"/>
    <property type="molecule type" value="Genomic_DNA"/>
</dbReference>
<feature type="disulfide bond" evidence="19">
    <location>
        <begin position="25"/>
        <end position="33"/>
    </location>
</feature>
<keyword evidence="5" id="KW-0328">Glycosyltransferase</keyword>
<dbReference type="GO" id="GO:0009277">
    <property type="term" value="C:fungal-type cell wall"/>
    <property type="evidence" value="ECO:0007669"/>
    <property type="project" value="TreeGrafter"/>
</dbReference>
<keyword evidence="7 21" id="KW-0732">Signal</keyword>
<keyword evidence="24" id="KW-1185">Reference proteome</keyword>
<evidence type="ECO:0000256" key="15">
    <source>
        <dbReference type="ARBA" id="ARBA00038074"/>
    </source>
</evidence>
<feature type="chain" id="PRO_5006134970" description="Crh-like protein" evidence="21">
    <location>
        <begin position="20"/>
        <end position="373"/>
    </location>
</feature>
<keyword evidence="12" id="KW-0449">Lipoprotein</keyword>
<comment type="caution">
    <text evidence="23">The sequence shown here is derived from an EMBL/GenBank/DDBJ whole genome shotgun (WGS) entry which is preliminary data.</text>
</comment>
<dbReference type="PIRSF" id="PIRSF037299">
    <property type="entry name" value="Glycosidase_CRH1_prd"/>
    <property type="match status" value="1"/>
</dbReference>
<keyword evidence="9 17" id="KW-0472">Membrane</keyword>
<dbReference type="Proteomes" id="UP000050424">
    <property type="component" value="Unassembled WGS sequence"/>
</dbReference>
<evidence type="ECO:0000256" key="18">
    <source>
        <dbReference type="PIRSR" id="PIRSR037299-1"/>
    </source>
</evidence>
<evidence type="ECO:0000256" key="4">
    <source>
        <dbReference type="ARBA" id="ARBA00022622"/>
    </source>
</evidence>
<feature type="signal peptide" evidence="21">
    <location>
        <begin position="1"/>
        <end position="19"/>
    </location>
</feature>
<evidence type="ECO:0000256" key="13">
    <source>
        <dbReference type="ARBA" id="ARBA00023295"/>
    </source>
</evidence>
<dbReference type="GO" id="GO:0008843">
    <property type="term" value="F:endochitinase activity"/>
    <property type="evidence" value="ECO:0007669"/>
    <property type="project" value="UniProtKB-EC"/>
</dbReference>